<name>A0A3D9HNQ9_9BACL</name>
<dbReference type="EMBL" id="QRDY01000047">
    <property type="protein sequence ID" value="RED51134.1"/>
    <property type="molecule type" value="Genomic_DNA"/>
</dbReference>
<sequence length="110" mass="12736">MTNQDIQMNDEQRYFLRIYLGFFRNGLARELGSDLSMTLICLASHMNKNGECFPTHADLAELLGTSRQTISERIKRLEAFRFNGEAVIEVKQRGRNKVYRVLPSSYLAIF</sequence>
<dbReference type="Proteomes" id="UP000256869">
    <property type="component" value="Unassembled WGS sequence"/>
</dbReference>
<dbReference type="Pfam" id="PF13730">
    <property type="entry name" value="HTH_36"/>
    <property type="match status" value="1"/>
</dbReference>
<dbReference type="RefSeq" id="WP_181907650.1">
    <property type="nucleotide sequence ID" value="NZ_QRDY01000047.1"/>
</dbReference>
<comment type="caution">
    <text evidence="1">The sequence shown here is derived from an EMBL/GenBank/DDBJ whole genome shotgun (WGS) entry which is preliminary data.</text>
</comment>
<evidence type="ECO:0000313" key="2">
    <source>
        <dbReference type="Proteomes" id="UP000256869"/>
    </source>
</evidence>
<protein>
    <submittedName>
        <fullName evidence="1">Helix-turn-helix protein</fullName>
    </submittedName>
</protein>
<dbReference type="Gene3D" id="1.10.10.10">
    <property type="entry name" value="Winged helix-like DNA-binding domain superfamily/Winged helix DNA-binding domain"/>
    <property type="match status" value="1"/>
</dbReference>
<accession>A0A3D9HNQ9</accession>
<organism evidence="1 2">
    <name type="scientific">Cohnella lupini</name>
    <dbReference type="NCBI Taxonomy" id="1294267"/>
    <lineage>
        <taxon>Bacteria</taxon>
        <taxon>Bacillati</taxon>
        <taxon>Bacillota</taxon>
        <taxon>Bacilli</taxon>
        <taxon>Bacillales</taxon>
        <taxon>Paenibacillaceae</taxon>
        <taxon>Cohnella</taxon>
    </lineage>
</organism>
<evidence type="ECO:0000313" key="1">
    <source>
        <dbReference type="EMBL" id="RED51134.1"/>
    </source>
</evidence>
<gene>
    <name evidence="1" type="ORF">DFP95_1475</name>
</gene>
<dbReference type="InterPro" id="IPR036388">
    <property type="entry name" value="WH-like_DNA-bd_sf"/>
</dbReference>
<keyword evidence="2" id="KW-1185">Reference proteome</keyword>
<dbReference type="AlphaFoldDB" id="A0A3D9HNQ9"/>
<reference evidence="1 2" key="1">
    <citation type="submission" date="2018-07" db="EMBL/GenBank/DDBJ databases">
        <title>Genomic Encyclopedia of Type Strains, Phase III (KMG-III): the genomes of soil and plant-associated and newly described type strains.</title>
        <authorList>
            <person name="Whitman W."/>
        </authorList>
    </citation>
    <scope>NUCLEOTIDE SEQUENCE [LARGE SCALE GENOMIC DNA]</scope>
    <source>
        <strain evidence="1 2">CECT 8236</strain>
    </source>
</reference>
<dbReference type="InterPro" id="IPR036390">
    <property type="entry name" value="WH_DNA-bd_sf"/>
</dbReference>
<proteinExistence type="predicted"/>
<dbReference type="SUPFAM" id="SSF46785">
    <property type="entry name" value="Winged helix' DNA-binding domain"/>
    <property type="match status" value="1"/>
</dbReference>